<keyword evidence="2" id="KW-1185">Reference proteome</keyword>
<feature type="region of interest" description="Disordered" evidence="1">
    <location>
        <begin position="23"/>
        <end position="138"/>
    </location>
</feature>
<feature type="compositionally biased region" description="Basic and acidic residues" evidence="1">
    <location>
        <begin position="24"/>
        <end position="42"/>
    </location>
</feature>
<evidence type="ECO:0000313" key="2">
    <source>
        <dbReference type="Proteomes" id="UP000095280"/>
    </source>
</evidence>
<name>A0A1I8IWE1_9PLAT</name>
<proteinExistence type="predicted"/>
<sequence>IAFARSSPPGSAQVYYAGLQSARHRYETATSEKERPHSEKPKRFTPPREGSAGVVESQPQELPPDVVRCYDNGDSDDRPAPGSSRNVLARFREIEQQNGSHQPPAKEAEARPRSRNCASESSASDEAERESAPAASSCLDGLPQVSAARSLLDLWRRRESQAAAAAQFQGSRISSMWEKALEEETKRPRQNRIDPHLAEMLACAVQNKDQQLAEMLACAVQNKDQQLAEMLACAVQNKDQQLAEMLASARSKSPLFSRVTSEPRMPPAVCRDQFRICHRVCNPESANESNFKLRTPTQQEIQSFASQSATAVYENEPAPLPDGVVRYGQSATDGAQDQLEQQYTKRLKEKFLLESQQQKTVERPPIRLDEGEGGIYENEPVQLPDVVRPDPAAAEDYRLYAEGKCATLAKQRFMSEAAQKAASAERRVVLELANDSGVYENCPEVRDDVARWGAQDEAAAFDPAGAYSRAVSAWQQAGSQQQPAAPKPLDFDPQTGEFVGARAARQQYERSLSNSSAPKPKAPVALEMGEGGVYENQPQKLLPDVVQYQAGGGGELGDIRGTASAAKRQLLLRQREAEEAARAGRPG</sequence>
<feature type="region of interest" description="Disordered" evidence="1">
    <location>
        <begin position="476"/>
        <end position="495"/>
    </location>
</feature>
<dbReference type="WBParaSite" id="maker-uti_cns_0017898-snap-gene-0.2-mRNA-1">
    <property type="protein sequence ID" value="maker-uti_cns_0017898-snap-gene-0.2-mRNA-1"/>
    <property type="gene ID" value="maker-uti_cns_0017898-snap-gene-0.2"/>
</dbReference>
<evidence type="ECO:0000256" key="1">
    <source>
        <dbReference type="SAM" id="MobiDB-lite"/>
    </source>
</evidence>
<protein>
    <submittedName>
        <fullName evidence="3">WW domain-containing protein</fullName>
    </submittedName>
</protein>
<reference evidence="3" key="1">
    <citation type="submission" date="2016-11" db="UniProtKB">
        <authorList>
            <consortium name="WormBaseParasite"/>
        </authorList>
    </citation>
    <scope>IDENTIFICATION</scope>
</reference>
<evidence type="ECO:0000313" key="3">
    <source>
        <dbReference type="WBParaSite" id="maker-uti_cns_0017898-snap-gene-0.2-mRNA-1"/>
    </source>
</evidence>
<dbReference type="AlphaFoldDB" id="A0A1I8IWE1"/>
<organism evidence="2 3">
    <name type="scientific">Macrostomum lignano</name>
    <dbReference type="NCBI Taxonomy" id="282301"/>
    <lineage>
        <taxon>Eukaryota</taxon>
        <taxon>Metazoa</taxon>
        <taxon>Spiralia</taxon>
        <taxon>Lophotrochozoa</taxon>
        <taxon>Platyhelminthes</taxon>
        <taxon>Rhabditophora</taxon>
        <taxon>Macrostomorpha</taxon>
        <taxon>Macrostomida</taxon>
        <taxon>Macrostomidae</taxon>
        <taxon>Macrostomum</taxon>
    </lineage>
</organism>
<dbReference type="Proteomes" id="UP000095280">
    <property type="component" value="Unplaced"/>
</dbReference>
<accession>A0A1I8IWE1</accession>